<dbReference type="EMBL" id="JACFOF010000011">
    <property type="protein sequence ID" value="MBW7953987.1"/>
    <property type="molecule type" value="Genomic_DNA"/>
</dbReference>
<evidence type="ECO:0000313" key="5">
    <source>
        <dbReference type="EMBL" id="MBW7953987.1"/>
    </source>
</evidence>
<evidence type="ECO:0000256" key="4">
    <source>
        <dbReference type="SAM" id="SignalP"/>
    </source>
</evidence>
<evidence type="ECO:0000256" key="1">
    <source>
        <dbReference type="ARBA" id="ARBA00008520"/>
    </source>
</evidence>
<dbReference type="GO" id="GO:0042956">
    <property type="term" value="P:maltodextrin transmembrane transport"/>
    <property type="evidence" value="ECO:0007669"/>
    <property type="project" value="TreeGrafter"/>
</dbReference>
<dbReference type="GO" id="GO:0015768">
    <property type="term" value="P:maltose transport"/>
    <property type="evidence" value="ECO:0007669"/>
    <property type="project" value="TreeGrafter"/>
</dbReference>
<dbReference type="PANTHER" id="PTHR30061:SF50">
    <property type="entry name" value="MALTOSE_MALTODEXTRIN-BINDING PERIPLASMIC PROTEIN"/>
    <property type="match status" value="1"/>
</dbReference>
<dbReference type="GO" id="GO:1901982">
    <property type="term" value="F:maltose binding"/>
    <property type="evidence" value="ECO:0007669"/>
    <property type="project" value="TreeGrafter"/>
</dbReference>
<dbReference type="Proteomes" id="UP000781173">
    <property type="component" value="Unassembled WGS sequence"/>
</dbReference>
<dbReference type="PANTHER" id="PTHR30061">
    <property type="entry name" value="MALTOSE-BINDING PERIPLASMIC PROTEIN"/>
    <property type="match status" value="1"/>
</dbReference>
<organism evidence="5 6">
    <name type="scientific">Candidatus Dojkabacteria bacterium</name>
    <dbReference type="NCBI Taxonomy" id="2099670"/>
    <lineage>
        <taxon>Bacteria</taxon>
        <taxon>Candidatus Dojkabacteria</taxon>
    </lineage>
</organism>
<dbReference type="Gene3D" id="3.40.190.10">
    <property type="entry name" value="Periplasmic binding protein-like II"/>
    <property type="match status" value="1"/>
</dbReference>
<evidence type="ECO:0000256" key="3">
    <source>
        <dbReference type="ARBA" id="ARBA00022729"/>
    </source>
</evidence>
<dbReference type="PROSITE" id="PS51257">
    <property type="entry name" value="PROKAR_LIPOPROTEIN"/>
    <property type="match status" value="1"/>
</dbReference>
<feature type="chain" id="PRO_5038085023" evidence="4">
    <location>
        <begin position="22"/>
        <end position="437"/>
    </location>
</feature>
<dbReference type="InterPro" id="IPR006059">
    <property type="entry name" value="SBP"/>
</dbReference>
<evidence type="ECO:0000313" key="6">
    <source>
        <dbReference type="Proteomes" id="UP000781173"/>
    </source>
</evidence>
<evidence type="ECO:0000256" key="2">
    <source>
        <dbReference type="ARBA" id="ARBA00022448"/>
    </source>
</evidence>
<comment type="similarity">
    <text evidence="1">Belongs to the bacterial solute-binding protein 1 family.</text>
</comment>
<reference evidence="5" key="1">
    <citation type="journal article" date="2022" name="ISME J.">
        <title>A general approach to explore prokaryotic protein glycosylation reveals the unique surface layer modulation of an anammox bacterium.</title>
        <authorList>
            <person name="Pabst M."/>
            <person name="Grouzdev D.S."/>
            <person name="Lawson C.E."/>
            <person name="Kleikamp H.B.C."/>
            <person name="de Ram C."/>
            <person name="Louwen R."/>
            <person name="Lin Y.M."/>
            <person name="Lucker S."/>
            <person name="van Loosdrecht M.C.M."/>
            <person name="Laureni M."/>
        </authorList>
    </citation>
    <scope>NUCLEOTIDE SEQUENCE</scope>
    <source>
        <strain evidence="5">BROCD043</strain>
    </source>
</reference>
<keyword evidence="3 4" id="KW-0732">Signal</keyword>
<proteinExistence type="inferred from homology"/>
<name>A0A952DVV0_9BACT</name>
<dbReference type="GO" id="GO:0055052">
    <property type="term" value="C:ATP-binding cassette (ABC) transporter complex, substrate-binding subunit-containing"/>
    <property type="evidence" value="ECO:0007669"/>
    <property type="project" value="TreeGrafter"/>
</dbReference>
<gene>
    <name evidence="5" type="ORF">H3C67_04320</name>
</gene>
<accession>A0A952DVV0</accession>
<sequence>MIRVKTIALSLLALIFLSACTSPDTGSVTPVPTSQPENTILIWWNLFEPYENVKPLIDAYTARNPNVTIQYDQRGVRNGVSGYRSELDTVLNDGNPLTTPDIFTIHNTWGRAYEDKISKAPTTIVSADTTGALYPVVLSDFAYDGVLALPLYVDALAIIYNKDKLLEGAYTFPSDDWLEFSRMATNLTKYDNSNRMISGGFAAAEGNTQFAAEMLNVFMIQNGVTMSDQNGVAVFADPANKAKSEEALSTYKRFVSGSTVSWSASMKLDIASFLEKKLAMFAAPSWRLIDIINYNQEYNLGLNFGVAPLPQLGSLSDTETKYWASYWGQTVSSDSRNSQIAWDFINFISQPEQLRLLDQTIKENGRPIGIIYPRQNMSGEVLSDQRSTELLGPYVQAMSRAVTWSMKDGDIMKEEFRKVLSGQATFEAAQQILNQNE</sequence>
<comment type="caution">
    <text evidence="5">The sequence shown here is derived from an EMBL/GenBank/DDBJ whole genome shotgun (WGS) entry which is preliminary data.</text>
</comment>
<dbReference type="AlphaFoldDB" id="A0A952DVV0"/>
<dbReference type="SUPFAM" id="SSF53850">
    <property type="entry name" value="Periplasmic binding protein-like II"/>
    <property type="match status" value="1"/>
</dbReference>
<keyword evidence="2" id="KW-0813">Transport</keyword>
<dbReference type="Pfam" id="PF13416">
    <property type="entry name" value="SBP_bac_8"/>
    <property type="match status" value="1"/>
</dbReference>
<feature type="signal peptide" evidence="4">
    <location>
        <begin position="1"/>
        <end position="21"/>
    </location>
</feature>
<protein>
    <submittedName>
        <fullName evidence="5">Extracellular solute-binding protein</fullName>
    </submittedName>
</protein>